<accession>A0A085TSC5</accession>
<feature type="region of interest" description="Disordered" evidence="1">
    <location>
        <begin position="137"/>
        <end position="156"/>
    </location>
</feature>
<reference evidence="3" key="1">
    <citation type="submission" date="2013-04" db="EMBL/GenBank/DDBJ databases">
        <title>Thioclava sp. 13D2W-2 Genome Sequencing.</title>
        <authorList>
            <person name="Lai Q."/>
            <person name="Li G."/>
            <person name="Shao Z."/>
        </authorList>
    </citation>
    <scope>NUCLEOTIDE SEQUENCE [LARGE SCALE GENOMIC DNA]</scope>
    <source>
        <strain evidence="3">13D2W-2</strain>
    </source>
</reference>
<name>A0A085TSC5_9RHOB</name>
<feature type="compositionally biased region" description="Low complexity" evidence="1">
    <location>
        <begin position="147"/>
        <end position="156"/>
    </location>
</feature>
<dbReference type="EMBL" id="AQRC01000016">
    <property type="protein sequence ID" value="KFE33622.1"/>
    <property type="molecule type" value="Genomic_DNA"/>
</dbReference>
<comment type="caution">
    <text evidence="2">The sequence shown here is derived from an EMBL/GenBank/DDBJ whole genome shotgun (WGS) entry which is preliminary data.</text>
</comment>
<feature type="region of interest" description="Disordered" evidence="1">
    <location>
        <begin position="180"/>
        <end position="203"/>
    </location>
</feature>
<evidence type="ECO:0000256" key="1">
    <source>
        <dbReference type="SAM" id="MobiDB-lite"/>
    </source>
</evidence>
<evidence type="ECO:0000313" key="3">
    <source>
        <dbReference type="Proteomes" id="UP000028607"/>
    </source>
</evidence>
<reference evidence="2 3" key="2">
    <citation type="journal article" date="2015" name="Antonie Van Leeuwenhoek">
        <title>Thioclava indica sp. nov., isolated from surface seawater of the Indian Ocean.</title>
        <authorList>
            <person name="Liu Y."/>
            <person name="Lai Q."/>
            <person name="Du J."/>
            <person name="Xu H."/>
            <person name="Jiang L."/>
            <person name="Shao Z."/>
        </authorList>
    </citation>
    <scope>NUCLEOTIDE SEQUENCE [LARGE SCALE GENOMIC DNA]</scope>
    <source>
        <strain evidence="2 3">13D2W-2</strain>
    </source>
</reference>
<dbReference type="AlphaFoldDB" id="A0A085TSC5"/>
<evidence type="ECO:0000313" key="2">
    <source>
        <dbReference type="EMBL" id="KFE33622.1"/>
    </source>
</evidence>
<keyword evidence="3" id="KW-1185">Reference proteome</keyword>
<sequence length="203" mass="19730">MQPITPCLSSQRSGCTCLGGDSDISFEEIVMTLFDKSGLSAAGAALLAIAIGAPAAALSDSALPLMRPVQVASAAYLQVIQSLKAQGYAIERVSRTFLGRYQILARNPTQLREVIVSSSTGEIKRDAVIKRFESGGADTGASNAQHAGPSSGSGATGVATGVGASGVSVGASLGAAGGASGEAASGSGGAASSRDGAGGLGGL</sequence>
<protein>
    <submittedName>
        <fullName evidence="2">Uncharacterized protein</fullName>
    </submittedName>
</protein>
<gene>
    <name evidence="2" type="ORF">DW2_16526</name>
</gene>
<dbReference type="PATRIC" id="fig|1317124.6.peg.3323"/>
<feature type="compositionally biased region" description="Low complexity" evidence="1">
    <location>
        <begin position="181"/>
        <end position="195"/>
    </location>
</feature>
<organism evidence="2 3">
    <name type="scientific">Thioclava atlantica</name>
    <dbReference type="NCBI Taxonomy" id="1317124"/>
    <lineage>
        <taxon>Bacteria</taxon>
        <taxon>Pseudomonadati</taxon>
        <taxon>Pseudomonadota</taxon>
        <taxon>Alphaproteobacteria</taxon>
        <taxon>Rhodobacterales</taxon>
        <taxon>Paracoccaceae</taxon>
        <taxon>Thioclava</taxon>
    </lineage>
</organism>
<dbReference type="Proteomes" id="UP000028607">
    <property type="component" value="Unassembled WGS sequence"/>
</dbReference>
<proteinExistence type="predicted"/>
<dbReference type="STRING" id="1317124.DW2_16526"/>